<protein>
    <submittedName>
        <fullName evidence="2">Uncharacterized protein</fullName>
    </submittedName>
</protein>
<keyword evidence="1" id="KW-0472">Membrane</keyword>
<name>A0ABV4F3A7_BRAEL</name>
<evidence type="ECO:0000256" key="1">
    <source>
        <dbReference type="SAM" id="Phobius"/>
    </source>
</evidence>
<proteinExistence type="predicted"/>
<sequence>MTAALFLAIALFGALVSVVAFCDKDRRLLTNAVLTFAVAMALALAALSGC</sequence>
<dbReference type="EMBL" id="JBGBZA010000002">
    <property type="protein sequence ID" value="MEY9317490.1"/>
    <property type="molecule type" value="Genomic_DNA"/>
</dbReference>
<gene>
    <name evidence="2" type="ORF">ABIF29_004289</name>
</gene>
<feature type="transmembrane region" description="Helical" evidence="1">
    <location>
        <begin position="30"/>
        <end position="47"/>
    </location>
</feature>
<organism evidence="2 3">
    <name type="scientific">Bradyrhizobium elkanii</name>
    <dbReference type="NCBI Taxonomy" id="29448"/>
    <lineage>
        <taxon>Bacteria</taxon>
        <taxon>Pseudomonadati</taxon>
        <taxon>Pseudomonadota</taxon>
        <taxon>Alphaproteobacteria</taxon>
        <taxon>Hyphomicrobiales</taxon>
        <taxon>Nitrobacteraceae</taxon>
        <taxon>Bradyrhizobium</taxon>
    </lineage>
</organism>
<accession>A0ABV4F3A7</accession>
<keyword evidence="1" id="KW-1133">Transmembrane helix</keyword>
<reference evidence="2 3" key="1">
    <citation type="submission" date="2024-07" db="EMBL/GenBank/DDBJ databases">
        <title>Genomic Encyclopedia of Type Strains, Phase V (KMG-V): Genome sequencing to study the core and pangenomes of soil and plant-associated prokaryotes.</title>
        <authorList>
            <person name="Whitman W."/>
        </authorList>
    </citation>
    <scope>NUCLEOTIDE SEQUENCE [LARGE SCALE GENOMIC DNA]</scope>
    <source>
        <strain evidence="2 3">USDA 415</strain>
    </source>
</reference>
<evidence type="ECO:0000313" key="3">
    <source>
        <dbReference type="Proteomes" id="UP001565471"/>
    </source>
</evidence>
<keyword evidence="1" id="KW-0812">Transmembrane</keyword>
<evidence type="ECO:0000313" key="2">
    <source>
        <dbReference type="EMBL" id="MEY9317490.1"/>
    </source>
</evidence>
<comment type="caution">
    <text evidence="2">The sequence shown here is derived from an EMBL/GenBank/DDBJ whole genome shotgun (WGS) entry which is preliminary data.</text>
</comment>
<keyword evidence="3" id="KW-1185">Reference proteome</keyword>
<dbReference type="Proteomes" id="UP001565471">
    <property type="component" value="Unassembled WGS sequence"/>
</dbReference>
<dbReference type="RefSeq" id="WP_259265684.1">
    <property type="nucleotide sequence ID" value="NZ_CP126026.1"/>
</dbReference>